<reference evidence="1 2" key="1">
    <citation type="submission" date="2014-04" db="EMBL/GenBank/DDBJ databases">
        <authorList>
            <consortium name="DOE Joint Genome Institute"/>
            <person name="Kuo A."/>
            <person name="Girlanda M."/>
            <person name="Perotto S."/>
            <person name="Kohler A."/>
            <person name="Nagy L.G."/>
            <person name="Floudas D."/>
            <person name="Copeland A."/>
            <person name="Barry K.W."/>
            <person name="Cichocki N."/>
            <person name="Veneault-Fourrey C."/>
            <person name="LaButti K."/>
            <person name="Lindquist E.A."/>
            <person name="Lipzen A."/>
            <person name="Lundell T."/>
            <person name="Morin E."/>
            <person name="Murat C."/>
            <person name="Sun H."/>
            <person name="Tunlid A."/>
            <person name="Henrissat B."/>
            <person name="Grigoriev I.V."/>
            <person name="Hibbett D.S."/>
            <person name="Martin F."/>
            <person name="Nordberg H.P."/>
            <person name="Cantor M.N."/>
            <person name="Hua S.X."/>
        </authorList>
    </citation>
    <scope>NUCLEOTIDE SEQUENCE [LARGE SCALE GENOMIC DNA]</scope>
    <source>
        <strain evidence="1 2">MUT 4182</strain>
    </source>
</reference>
<protein>
    <submittedName>
        <fullName evidence="1">Uncharacterized protein</fullName>
    </submittedName>
</protein>
<evidence type="ECO:0000313" key="2">
    <source>
        <dbReference type="Proteomes" id="UP000054248"/>
    </source>
</evidence>
<dbReference type="HOGENOM" id="CLU_043704_0_0_1"/>
<dbReference type="EMBL" id="KN823202">
    <property type="protein sequence ID" value="KIO19796.1"/>
    <property type="molecule type" value="Genomic_DNA"/>
</dbReference>
<proteinExistence type="predicted"/>
<gene>
    <name evidence="1" type="ORF">M407DRAFT_222205</name>
</gene>
<dbReference type="AlphaFoldDB" id="A0A0C3Q757"/>
<evidence type="ECO:0000313" key="1">
    <source>
        <dbReference type="EMBL" id="KIO19796.1"/>
    </source>
</evidence>
<dbReference type="Proteomes" id="UP000054248">
    <property type="component" value="Unassembled WGS sequence"/>
</dbReference>
<organism evidence="1 2">
    <name type="scientific">Tulasnella calospora MUT 4182</name>
    <dbReference type="NCBI Taxonomy" id="1051891"/>
    <lineage>
        <taxon>Eukaryota</taxon>
        <taxon>Fungi</taxon>
        <taxon>Dikarya</taxon>
        <taxon>Basidiomycota</taxon>
        <taxon>Agaricomycotina</taxon>
        <taxon>Agaricomycetes</taxon>
        <taxon>Cantharellales</taxon>
        <taxon>Tulasnellaceae</taxon>
        <taxon>Tulasnella</taxon>
    </lineage>
</organism>
<sequence length="324" mass="36461">MTGRPNDGSLTFYIAIRPVDRTIQSWTYAFWSASFQASPPSQTYHGQFTIQGSPHNLRTKNELFMYNTANAEHIIVFDWRVMLQGGSFRYYAVRTQDRSRSDLSSRSGIRDFCLLPNGFILTIEYGSNSLSLFASPEFQTVDHLNQLLPMELAAPLWQYHHQSIGDHTCLPFEIWSLPLCHPYTDSDESSALICGLGPSCCYRVANGPEGPEILGHQSLPDGSRFIPGRTKAMVIMTLDAEDGLRIGCLSYAPRMELEGSSPQSYKTFDICTPQALGWELKGRPRPSLSSSQVYFDEESGRMCFLSMDTFLGRHEAGLFMLDFV</sequence>
<name>A0A0C3Q757_9AGAM</name>
<reference evidence="2" key="2">
    <citation type="submission" date="2015-01" db="EMBL/GenBank/DDBJ databases">
        <title>Evolutionary Origins and Diversification of the Mycorrhizal Mutualists.</title>
        <authorList>
            <consortium name="DOE Joint Genome Institute"/>
            <consortium name="Mycorrhizal Genomics Consortium"/>
            <person name="Kohler A."/>
            <person name="Kuo A."/>
            <person name="Nagy L.G."/>
            <person name="Floudas D."/>
            <person name="Copeland A."/>
            <person name="Barry K.W."/>
            <person name="Cichocki N."/>
            <person name="Veneault-Fourrey C."/>
            <person name="LaButti K."/>
            <person name="Lindquist E.A."/>
            <person name="Lipzen A."/>
            <person name="Lundell T."/>
            <person name="Morin E."/>
            <person name="Murat C."/>
            <person name="Riley R."/>
            <person name="Ohm R."/>
            <person name="Sun H."/>
            <person name="Tunlid A."/>
            <person name="Henrissat B."/>
            <person name="Grigoriev I.V."/>
            <person name="Hibbett D.S."/>
            <person name="Martin F."/>
        </authorList>
    </citation>
    <scope>NUCLEOTIDE SEQUENCE [LARGE SCALE GENOMIC DNA]</scope>
    <source>
        <strain evidence="2">MUT 4182</strain>
    </source>
</reference>
<keyword evidence="2" id="KW-1185">Reference proteome</keyword>
<accession>A0A0C3Q757</accession>